<name>E0TBI1_PARBH</name>
<dbReference type="PANTHER" id="PTHR31876">
    <property type="entry name" value="COV-LIKE PROTEIN 1"/>
    <property type="match status" value="1"/>
</dbReference>
<accession>E0TBI1</accession>
<organism evidence="3 4">
    <name type="scientific">Parvularcula bermudensis (strain ATCC BAA-594 / HTCC2503 / KCTC 12087)</name>
    <dbReference type="NCBI Taxonomy" id="314260"/>
    <lineage>
        <taxon>Bacteria</taxon>
        <taxon>Pseudomonadati</taxon>
        <taxon>Pseudomonadota</taxon>
        <taxon>Alphaproteobacteria</taxon>
        <taxon>Parvularculales</taxon>
        <taxon>Parvularculaceae</taxon>
        <taxon>Parvularcula</taxon>
    </lineage>
</organism>
<reference evidence="4" key="1">
    <citation type="submission" date="2010-08" db="EMBL/GenBank/DDBJ databases">
        <title>Genome sequence of Parvularcula bermudensis HTCC2503.</title>
        <authorList>
            <person name="Kang D.-M."/>
            <person name="Oh H.-M."/>
            <person name="Cho J.-C."/>
        </authorList>
    </citation>
    <scope>NUCLEOTIDE SEQUENCE [LARGE SCALE GENOMIC DNA]</scope>
    <source>
        <strain evidence="4">ATCC BAA-594 / HTCC2503 / KCTC 12087</strain>
    </source>
</reference>
<dbReference type="Pfam" id="PF04367">
    <property type="entry name" value="DUF502"/>
    <property type="match status" value="1"/>
</dbReference>
<evidence type="ECO:0000256" key="1">
    <source>
        <dbReference type="SAM" id="MobiDB-lite"/>
    </source>
</evidence>
<dbReference type="PANTHER" id="PTHR31876:SF26">
    <property type="entry name" value="PROTEIN LIKE COV 2"/>
    <property type="match status" value="1"/>
</dbReference>
<evidence type="ECO:0000313" key="4">
    <source>
        <dbReference type="Proteomes" id="UP000001302"/>
    </source>
</evidence>
<evidence type="ECO:0000313" key="3">
    <source>
        <dbReference type="EMBL" id="ADM08356.1"/>
    </source>
</evidence>
<dbReference type="EMBL" id="CP002156">
    <property type="protein sequence ID" value="ADM08356.1"/>
    <property type="molecule type" value="Genomic_DNA"/>
</dbReference>
<feature type="compositionally biased region" description="Basic and acidic residues" evidence="1">
    <location>
        <begin position="242"/>
        <end position="253"/>
    </location>
</feature>
<keyword evidence="2" id="KW-0472">Membrane</keyword>
<evidence type="ECO:0008006" key="5">
    <source>
        <dbReference type="Google" id="ProtNLM"/>
    </source>
</evidence>
<sequence>MPHLPKPGPFASLRNSFLTGVVISAPLFITFAVLYWFITGPLRRLDGFVRNNIPQQFLPEDISILPGLGVLIAVIFLTVLGIIGKNFIGRSLIGFGERAVDSVPIVRSLYGFFKNVFEMALQQSEQSFKEVALIEYPRPGLWTLCFVVTSTKGEVRHALADRGEDMTNVFVPTTPNPTSGFLLFVPRSELRILDMSVEDGAKKIFSAGLVAPNFDVTSMEGQERSAPEEGNGGKTFSLFGRKQVDEGQTDPKKPTKKSVASS</sequence>
<reference evidence="3 4" key="2">
    <citation type="journal article" date="2011" name="J. Bacteriol.">
        <title>Complete genome sequence of strain HTCC2503T of Parvularcula bermudensis, the type species of the order "Parvularculales" in the class Alphaproteobacteria.</title>
        <authorList>
            <person name="Oh H.M."/>
            <person name="Kang I."/>
            <person name="Vergin K.L."/>
            <person name="Kang D."/>
            <person name="Rhee K.H."/>
            <person name="Giovannoni S.J."/>
            <person name="Cho J.C."/>
        </authorList>
    </citation>
    <scope>NUCLEOTIDE SEQUENCE [LARGE SCALE GENOMIC DNA]</scope>
    <source>
        <strain evidence="4">ATCC BAA-594 / HTCC2503 / KCTC 12087</strain>
    </source>
</reference>
<protein>
    <recommendedName>
        <fullName evidence="5">DUF502 domain-containing protein</fullName>
    </recommendedName>
</protein>
<evidence type="ECO:0000256" key="2">
    <source>
        <dbReference type="SAM" id="Phobius"/>
    </source>
</evidence>
<dbReference type="Proteomes" id="UP000001302">
    <property type="component" value="Chromosome"/>
</dbReference>
<keyword evidence="2" id="KW-0812">Transmembrane</keyword>
<dbReference type="KEGG" id="pbr:PB2503_01387"/>
<dbReference type="InterPro" id="IPR007462">
    <property type="entry name" value="COV1-like"/>
</dbReference>
<feature type="transmembrane region" description="Helical" evidence="2">
    <location>
        <begin position="16"/>
        <end position="38"/>
    </location>
</feature>
<dbReference type="RefSeq" id="WP_013299330.1">
    <property type="nucleotide sequence ID" value="NC_014414.1"/>
</dbReference>
<dbReference type="eggNOG" id="COG2928">
    <property type="taxonomic scope" value="Bacteria"/>
</dbReference>
<proteinExistence type="predicted"/>
<keyword evidence="2" id="KW-1133">Transmembrane helix</keyword>
<dbReference type="AlphaFoldDB" id="E0TBI1"/>
<gene>
    <name evidence="3" type="ordered locus">PB2503_01387</name>
</gene>
<dbReference type="HOGENOM" id="CLU_068050_1_1_5"/>
<keyword evidence="4" id="KW-1185">Reference proteome</keyword>
<feature type="transmembrane region" description="Helical" evidence="2">
    <location>
        <begin position="64"/>
        <end position="83"/>
    </location>
</feature>
<feature type="region of interest" description="Disordered" evidence="1">
    <location>
        <begin position="218"/>
        <end position="262"/>
    </location>
</feature>
<dbReference type="STRING" id="314260.PB2503_01387"/>
<dbReference type="OrthoDB" id="9780267at2"/>